<evidence type="ECO:0000313" key="1">
    <source>
        <dbReference type="EMBL" id="RYR04186.1"/>
    </source>
</evidence>
<keyword evidence="2" id="KW-1185">Reference proteome</keyword>
<reference evidence="1 2" key="1">
    <citation type="submission" date="2019-01" db="EMBL/GenBank/DDBJ databases">
        <title>Sequencing of cultivated peanut Arachis hypogaea provides insights into genome evolution and oil improvement.</title>
        <authorList>
            <person name="Chen X."/>
        </authorList>
    </citation>
    <scope>NUCLEOTIDE SEQUENCE [LARGE SCALE GENOMIC DNA]</scope>
    <source>
        <strain evidence="2">cv. Fuhuasheng</strain>
        <tissue evidence="1">Leaves</tissue>
    </source>
</reference>
<sequence length="252" mass="29010">MAWQGIQEEGQIKSEVSKAQKKWNLTVTKSMAMKTKQIALDEIQGTFREQYKRIYDYAHELMRTNPGFHSAALVLDFIIESFFLILATSECSTSISGFAQRKKLQPCCTCTYPPRSSTIPSPKRPKLEEKHNPKICDLGSPWSLRFTTLASHHGNKVTAYHVTKPCYETRLSFVQPWRSPSSRSSTVNSALQQWLPRCFTLSSFQFNMRTSMDMVNKINPEKEVWNLKVRLYLLCIIYEVPQDTMYCEAGSL</sequence>
<name>A0A444YQE1_ARAHY</name>
<organism evidence="1 2">
    <name type="scientific">Arachis hypogaea</name>
    <name type="common">Peanut</name>
    <dbReference type="NCBI Taxonomy" id="3818"/>
    <lineage>
        <taxon>Eukaryota</taxon>
        <taxon>Viridiplantae</taxon>
        <taxon>Streptophyta</taxon>
        <taxon>Embryophyta</taxon>
        <taxon>Tracheophyta</taxon>
        <taxon>Spermatophyta</taxon>
        <taxon>Magnoliopsida</taxon>
        <taxon>eudicotyledons</taxon>
        <taxon>Gunneridae</taxon>
        <taxon>Pentapetalae</taxon>
        <taxon>rosids</taxon>
        <taxon>fabids</taxon>
        <taxon>Fabales</taxon>
        <taxon>Fabaceae</taxon>
        <taxon>Papilionoideae</taxon>
        <taxon>50 kb inversion clade</taxon>
        <taxon>dalbergioids sensu lato</taxon>
        <taxon>Dalbergieae</taxon>
        <taxon>Pterocarpus clade</taxon>
        <taxon>Arachis</taxon>
    </lineage>
</organism>
<dbReference type="AlphaFoldDB" id="A0A444YQE1"/>
<comment type="caution">
    <text evidence="1">The sequence shown here is derived from an EMBL/GenBank/DDBJ whole genome shotgun (WGS) entry which is preliminary data.</text>
</comment>
<protein>
    <submittedName>
        <fullName evidence="1">Uncharacterized protein</fullName>
    </submittedName>
</protein>
<accession>A0A444YQE1</accession>
<proteinExistence type="predicted"/>
<gene>
    <name evidence="1" type="ORF">Ahy_B06g083791</name>
</gene>
<dbReference type="Proteomes" id="UP000289738">
    <property type="component" value="Chromosome B06"/>
</dbReference>
<dbReference type="EMBL" id="SDMP01000016">
    <property type="protein sequence ID" value="RYR04186.1"/>
    <property type="molecule type" value="Genomic_DNA"/>
</dbReference>
<evidence type="ECO:0000313" key="2">
    <source>
        <dbReference type="Proteomes" id="UP000289738"/>
    </source>
</evidence>